<gene>
    <name evidence="2" type="ORF">DPX16_15236</name>
</gene>
<reference evidence="2 3" key="1">
    <citation type="submission" date="2018-10" db="EMBL/GenBank/DDBJ databases">
        <title>Genome assembly for a Yunnan-Guizhou Plateau 3E fish, Anabarilius grahami (Regan), and its evolutionary and genetic applications.</title>
        <authorList>
            <person name="Jiang W."/>
        </authorList>
    </citation>
    <scope>NUCLEOTIDE SEQUENCE [LARGE SCALE GENOMIC DNA]</scope>
    <source>
        <strain evidence="2">AG-KIZ</strain>
        <tissue evidence="2">Muscle</tissue>
    </source>
</reference>
<evidence type="ECO:0000313" key="2">
    <source>
        <dbReference type="EMBL" id="ROJ78711.1"/>
    </source>
</evidence>
<comment type="caution">
    <text evidence="2">The sequence shown here is derived from an EMBL/GenBank/DDBJ whole genome shotgun (WGS) entry which is preliminary data.</text>
</comment>
<proteinExistence type="predicted"/>
<dbReference type="AlphaFoldDB" id="A0A3N0XVE7"/>
<name>A0A3N0XVE7_ANAGA</name>
<feature type="chain" id="PRO_5017975724" evidence="1">
    <location>
        <begin position="19"/>
        <end position="147"/>
    </location>
</feature>
<evidence type="ECO:0000313" key="3">
    <source>
        <dbReference type="Proteomes" id="UP000281406"/>
    </source>
</evidence>
<feature type="signal peptide" evidence="1">
    <location>
        <begin position="1"/>
        <end position="18"/>
    </location>
</feature>
<keyword evidence="3" id="KW-1185">Reference proteome</keyword>
<protein>
    <submittedName>
        <fullName evidence="2">Uncharacterized protein</fullName>
    </submittedName>
</protein>
<dbReference type="Proteomes" id="UP000281406">
    <property type="component" value="Unassembled WGS sequence"/>
</dbReference>
<evidence type="ECO:0000256" key="1">
    <source>
        <dbReference type="SAM" id="SignalP"/>
    </source>
</evidence>
<sequence>MSQLHWSVSGQALVVLRAAHTGIVSVCVSPLRQSQLTVITVRHNNGSGCSAGGQRSHCAIRPSQALADLCSQSSVALDKLARKKRQNSDYLIISERTNWVNCVNAPAETKMRKDSEAKWYEVQMPDLCFACYAGRIETQLQRELAHN</sequence>
<organism evidence="2 3">
    <name type="scientific">Anabarilius grahami</name>
    <name type="common">Kanglang fish</name>
    <name type="synonym">Barilius grahami</name>
    <dbReference type="NCBI Taxonomy" id="495550"/>
    <lineage>
        <taxon>Eukaryota</taxon>
        <taxon>Metazoa</taxon>
        <taxon>Chordata</taxon>
        <taxon>Craniata</taxon>
        <taxon>Vertebrata</taxon>
        <taxon>Euteleostomi</taxon>
        <taxon>Actinopterygii</taxon>
        <taxon>Neopterygii</taxon>
        <taxon>Teleostei</taxon>
        <taxon>Ostariophysi</taxon>
        <taxon>Cypriniformes</taxon>
        <taxon>Xenocyprididae</taxon>
        <taxon>Xenocypridinae</taxon>
        <taxon>Xenocypridinae incertae sedis</taxon>
        <taxon>Anabarilius</taxon>
    </lineage>
</organism>
<keyword evidence="1" id="KW-0732">Signal</keyword>
<dbReference type="EMBL" id="RJVU01059333">
    <property type="protein sequence ID" value="ROJ78711.1"/>
    <property type="molecule type" value="Genomic_DNA"/>
</dbReference>
<accession>A0A3N0XVE7</accession>